<dbReference type="CDD" id="cd02181">
    <property type="entry name" value="GH16_fungal_Lam16A_glucanase"/>
    <property type="match status" value="1"/>
</dbReference>
<organism evidence="4">
    <name type="scientific">Dichomitus squalens</name>
    <dbReference type="NCBI Taxonomy" id="114155"/>
    <lineage>
        <taxon>Eukaryota</taxon>
        <taxon>Fungi</taxon>
        <taxon>Dikarya</taxon>
        <taxon>Basidiomycota</taxon>
        <taxon>Agaricomycotina</taxon>
        <taxon>Agaricomycetes</taxon>
        <taxon>Polyporales</taxon>
        <taxon>Polyporaceae</taxon>
        <taxon>Dichomitus</taxon>
    </lineage>
</organism>
<dbReference type="GO" id="GO:0009251">
    <property type="term" value="P:glucan catabolic process"/>
    <property type="evidence" value="ECO:0007669"/>
    <property type="project" value="TreeGrafter"/>
</dbReference>
<keyword evidence="4" id="KW-0430">Lectin</keyword>
<reference evidence="4" key="1">
    <citation type="submission" date="2019-01" db="EMBL/GenBank/DDBJ databases">
        <title>Draft genome sequences of three monokaryotic isolates of the white-rot basidiomycete fungus Dichomitus squalens.</title>
        <authorList>
            <consortium name="DOE Joint Genome Institute"/>
            <person name="Lopez S.C."/>
            <person name="Andreopoulos B."/>
            <person name="Pangilinan J."/>
            <person name="Lipzen A."/>
            <person name="Riley R."/>
            <person name="Ahrendt S."/>
            <person name="Ng V."/>
            <person name="Barry K."/>
            <person name="Daum C."/>
            <person name="Grigoriev I.V."/>
            <person name="Hilden K.S."/>
            <person name="Makela M.R."/>
            <person name="de Vries R.P."/>
        </authorList>
    </citation>
    <scope>NUCLEOTIDE SEQUENCE [LARGE SCALE GENOMIC DNA]</scope>
    <source>
        <strain evidence="4">OM18370.1</strain>
    </source>
</reference>
<dbReference type="PANTHER" id="PTHR10963">
    <property type="entry name" value="GLYCOSYL HYDROLASE-RELATED"/>
    <property type="match status" value="1"/>
</dbReference>
<dbReference type="PROSITE" id="PS51762">
    <property type="entry name" value="GH16_2"/>
    <property type="match status" value="1"/>
</dbReference>
<dbReference type="Proteomes" id="UP000292957">
    <property type="component" value="Unassembled WGS sequence"/>
</dbReference>
<sequence length="392" mass="41135">MRLLVSLGLLSLSAAPTLAAYNLVESFSGSTFFNGWDFFDGFDNTTNGDVNFLSQANATASHLTFVDDAGHAIIRVDNTTFVPFNEKRNSVKIMTHDYFSVGSVFVMDAVHIPFGCSVWPSFWTKGPNWPAGGEIDIMELVNLAQDNQMTLHTTPGCTQPQGVMQLGKTSGTDCSAGTNSSEGCTVIETQSNNAGAAFASAGGGVWAAQFDVSGIFVWFWSRSSVPADVSNTSTSVDPSTWGTPSASWPSATCNITNFFTPQQLVIDITLCGDFAGQPTIYAQTCGGPVGNSSTCYLENVINNGTSQYADAYFEINYVKAYSLGDALDPTVSGTSVILSSISPTATSTSSANGSGTSSGSTKNGAARSLGRQSRSLLVSVVLAAMVFALCMA</sequence>
<feature type="chain" id="PRO_5020266828" evidence="2">
    <location>
        <begin position="20"/>
        <end position="392"/>
    </location>
</feature>
<keyword evidence="2" id="KW-0732">Signal</keyword>
<evidence type="ECO:0000259" key="3">
    <source>
        <dbReference type="PROSITE" id="PS51762"/>
    </source>
</evidence>
<dbReference type="InterPro" id="IPR013320">
    <property type="entry name" value="ConA-like_dom_sf"/>
</dbReference>
<accession>A0A4Q9MWF6</accession>
<feature type="signal peptide" evidence="2">
    <location>
        <begin position="1"/>
        <end position="19"/>
    </location>
</feature>
<dbReference type="OMA" id="WPSSSCN"/>
<dbReference type="PANTHER" id="PTHR10963:SF24">
    <property type="entry name" value="GLYCOSIDASE C21B10.07-RELATED"/>
    <property type="match status" value="1"/>
</dbReference>
<dbReference type="AlphaFoldDB" id="A0A4Q9MWF6"/>
<evidence type="ECO:0000256" key="2">
    <source>
        <dbReference type="SAM" id="SignalP"/>
    </source>
</evidence>
<name>A0A4Q9MWF6_9APHY</name>
<protein>
    <submittedName>
        <fullName evidence="4">Concanavalin A-like lectin/glucanase domain-containing protein</fullName>
    </submittedName>
</protein>
<gene>
    <name evidence="4" type="ORF">BD311DRAFT_753636</name>
</gene>
<proteinExistence type="predicted"/>
<dbReference type="OrthoDB" id="192832at2759"/>
<dbReference type="GO" id="GO:0004553">
    <property type="term" value="F:hydrolase activity, hydrolyzing O-glycosyl compounds"/>
    <property type="evidence" value="ECO:0007669"/>
    <property type="project" value="InterPro"/>
</dbReference>
<feature type="region of interest" description="Disordered" evidence="1">
    <location>
        <begin position="343"/>
        <end position="367"/>
    </location>
</feature>
<dbReference type="EMBL" id="ML143402">
    <property type="protein sequence ID" value="TBU31002.1"/>
    <property type="molecule type" value="Genomic_DNA"/>
</dbReference>
<dbReference type="Pfam" id="PF26113">
    <property type="entry name" value="GH16_XgeA"/>
    <property type="match status" value="1"/>
</dbReference>
<dbReference type="Gene3D" id="2.60.120.200">
    <property type="match status" value="1"/>
</dbReference>
<evidence type="ECO:0000256" key="1">
    <source>
        <dbReference type="SAM" id="MobiDB-lite"/>
    </source>
</evidence>
<dbReference type="InterPro" id="IPR050546">
    <property type="entry name" value="Glycosyl_Hydrlase_16"/>
</dbReference>
<evidence type="ECO:0000313" key="4">
    <source>
        <dbReference type="EMBL" id="TBU31002.1"/>
    </source>
</evidence>
<dbReference type="InterPro" id="IPR000757">
    <property type="entry name" value="Beta-glucanase-like"/>
</dbReference>
<dbReference type="SUPFAM" id="SSF49899">
    <property type="entry name" value="Concanavalin A-like lectins/glucanases"/>
    <property type="match status" value="1"/>
</dbReference>
<dbReference type="FunFam" id="2.60.120.200:FF:000179">
    <property type="entry name" value="Unplaced genomic scaffold supercont1.19, whole genome shotgun sequence"/>
    <property type="match status" value="1"/>
</dbReference>
<dbReference type="GO" id="GO:0030246">
    <property type="term" value="F:carbohydrate binding"/>
    <property type="evidence" value="ECO:0007669"/>
    <property type="project" value="UniProtKB-KW"/>
</dbReference>
<feature type="domain" description="GH16" evidence="3">
    <location>
        <begin position="25"/>
        <end position="283"/>
    </location>
</feature>